<dbReference type="RefSeq" id="WP_345207572.1">
    <property type="nucleotide sequence ID" value="NZ_BAABHX010000008.1"/>
</dbReference>
<sequence length="58" mass="6291">MKNLKKVSRNELRTIKGGYRSCADGCNTEGGEICCSGVCKFGVPNPNFPDLLMCPKLP</sequence>
<keyword evidence="2" id="KW-1185">Reference proteome</keyword>
<proteinExistence type="predicted"/>
<evidence type="ECO:0000313" key="1">
    <source>
        <dbReference type="EMBL" id="GAA5099962.1"/>
    </source>
</evidence>
<gene>
    <name evidence="1" type="ORF">GCM10023210_37950</name>
</gene>
<dbReference type="InterPro" id="IPR058074">
    <property type="entry name" value="Bacteriocin-like"/>
</dbReference>
<protein>
    <recommendedName>
        <fullName evidence="3">Bacteriocin</fullName>
    </recommendedName>
</protein>
<dbReference type="Proteomes" id="UP001500353">
    <property type="component" value="Unassembled WGS sequence"/>
</dbReference>
<organism evidence="1 2">
    <name type="scientific">Chryseobacterium ginsengisoli</name>
    <dbReference type="NCBI Taxonomy" id="363853"/>
    <lineage>
        <taxon>Bacteria</taxon>
        <taxon>Pseudomonadati</taxon>
        <taxon>Bacteroidota</taxon>
        <taxon>Flavobacteriia</taxon>
        <taxon>Flavobacteriales</taxon>
        <taxon>Weeksellaceae</taxon>
        <taxon>Chryseobacterium group</taxon>
        <taxon>Chryseobacterium</taxon>
    </lineage>
</organism>
<dbReference type="NCBIfam" id="NF047798">
    <property type="entry name" value="leader_Chryseo"/>
    <property type="match status" value="1"/>
</dbReference>
<accession>A0ABP9MTH1</accession>
<evidence type="ECO:0008006" key="3">
    <source>
        <dbReference type="Google" id="ProtNLM"/>
    </source>
</evidence>
<dbReference type="EMBL" id="BAABHX010000008">
    <property type="protein sequence ID" value="GAA5099962.1"/>
    <property type="molecule type" value="Genomic_DNA"/>
</dbReference>
<evidence type="ECO:0000313" key="2">
    <source>
        <dbReference type="Proteomes" id="UP001500353"/>
    </source>
</evidence>
<name>A0ABP9MTH1_9FLAO</name>
<reference evidence="2" key="1">
    <citation type="journal article" date="2019" name="Int. J. Syst. Evol. Microbiol.">
        <title>The Global Catalogue of Microorganisms (GCM) 10K type strain sequencing project: providing services to taxonomists for standard genome sequencing and annotation.</title>
        <authorList>
            <consortium name="The Broad Institute Genomics Platform"/>
            <consortium name="The Broad Institute Genome Sequencing Center for Infectious Disease"/>
            <person name="Wu L."/>
            <person name="Ma J."/>
        </authorList>
    </citation>
    <scope>NUCLEOTIDE SEQUENCE [LARGE SCALE GENOMIC DNA]</scope>
    <source>
        <strain evidence="2">JCM 18019</strain>
    </source>
</reference>
<comment type="caution">
    <text evidence="1">The sequence shown here is derived from an EMBL/GenBank/DDBJ whole genome shotgun (WGS) entry which is preliminary data.</text>
</comment>